<evidence type="ECO:0000313" key="2">
    <source>
        <dbReference type="Proteomes" id="UP000474104"/>
    </source>
</evidence>
<accession>A0A9X5H9B2</accession>
<comment type="caution">
    <text evidence="1">The sequence shown here is derived from an EMBL/GenBank/DDBJ whole genome shotgun (WGS) entry which is preliminary data.</text>
</comment>
<dbReference type="OrthoDB" id="1771234at2"/>
<proteinExistence type="predicted"/>
<dbReference type="InterPro" id="IPR009229">
    <property type="entry name" value="AgrD"/>
</dbReference>
<dbReference type="AlphaFoldDB" id="A0A9X5H9B2"/>
<sequence>MKKKVTKSIAKGMKAALDVVLRTEANTASCAIMYQPKVPKELTKYRRNK</sequence>
<dbReference type="Proteomes" id="UP000474104">
    <property type="component" value="Unassembled WGS sequence"/>
</dbReference>
<name>A0A9X5H9B2_9FIRM</name>
<dbReference type="EMBL" id="VIRB01000150">
    <property type="protein sequence ID" value="NDO72070.1"/>
    <property type="molecule type" value="Genomic_DNA"/>
</dbReference>
<dbReference type="NCBIfam" id="TIGR04223">
    <property type="entry name" value="quorum_AgrD"/>
    <property type="match status" value="1"/>
</dbReference>
<reference evidence="1 2" key="1">
    <citation type="submission" date="2019-07" db="EMBL/GenBank/DDBJ databases">
        <title>Draft genome sequences of 15 bacterial species constituting the stable defined intestinal microbiota of the GM15 gnotobiotic mouse model.</title>
        <authorList>
            <person name="Elie C."/>
            <person name="Mathieu A."/>
            <person name="Saliou A."/>
            <person name="Darnaud M."/>
            <person name="Leulier F."/>
            <person name="Tamellini A."/>
        </authorList>
    </citation>
    <scope>NUCLEOTIDE SEQUENCE [LARGE SCALE GENOMIC DNA]</scope>
    <source>
        <strain evidence="2">ASF 502</strain>
    </source>
</reference>
<protein>
    <submittedName>
        <fullName evidence="1">Cyclic lactone autoinducer peptide</fullName>
    </submittedName>
</protein>
<dbReference type="RefSeq" id="WP_004081997.1">
    <property type="nucleotide sequence ID" value="NZ_VIRB01000150.1"/>
</dbReference>
<organism evidence="1 2">
    <name type="scientific">Schaedlerella arabinosiphila</name>
    <dbReference type="NCBI Taxonomy" id="2044587"/>
    <lineage>
        <taxon>Bacteria</taxon>
        <taxon>Bacillati</taxon>
        <taxon>Bacillota</taxon>
        <taxon>Clostridia</taxon>
        <taxon>Lachnospirales</taxon>
        <taxon>Lachnospiraceae</taxon>
        <taxon>Schaedlerella</taxon>
    </lineage>
</organism>
<gene>
    <name evidence="1" type="ORF">FMM80_26885</name>
</gene>
<evidence type="ECO:0000313" key="1">
    <source>
        <dbReference type="EMBL" id="NDO72070.1"/>
    </source>
</evidence>